<dbReference type="InterPro" id="IPR049326">
    <property type="entry name" value="Rhodopsin_dom_fungi"/>
</dbReference>
<comment type="similarity">
    <text evidence="5">Belongs to the SAT4 family.</text>
</comment>
<gene>
    <name evidence="8" type="ORF">BHQ10_009885</name>
</gene>
<sequence>MGWIYNASPEVESMSNYPAIIAVCIVLTFVMTLTVSTRIAVRWQQHRTGPDDYIMAVAMVNYSGRPFYQFGIGLFKLALCVSYLRLLSGTSKKLYRIIIIAIATISTLGHFAWTLVLIFNCHPVSKSWTPTEAGKCLPFGPVNYGMSGFTIGCDLTTILVPIPIFLDLKVRPAQRAGIIALFSLGLFTTVCSILRLTQIRVIAYGDGNSTLLVLWGTIEFNVGNIITSVPFLAPLFRRWVSDFGYRIGYGSRSHTVRTTENYILKGYGKNSVKSSVNHDPTSTVSKRTVMRTPSEELILGAGDEPGPHEIMRTTEYKVVVDEDKTIKDYNN</sequence>
<dbReference type="OrthoDB" id="10017208at2759"/>
<evidence type="ECO:0000256" key="6">
    <source>
        <dbReference type="SAM" id="Phobius"/>
    </source>
</evidence>
<keyword evidence="3 6" id="KW-1133">Transmembrane helix</keyword>
<dbReference type="Pfam" id="PF20684">
    <property type="entry name" value="Fung_rhodopsin"/>
    <property type="match status" value="1"/>
</dbReference>
<evidence type="ECO:0000256" key="5">
    <source>
        <dbReference type="ARBA" id="ARBA00038359"/>
    </source>
</evidence>
<protein>
    <recommendedName>
        <fullName evidence="7">Rhodopsin domain-containing protein</fullName>
    </recommendedName>
</protein>
<feature type="transmembrane region" description="Helical" evidence="6">
    <location>
        <begin position="20"/>
        <end position="41"/>
    </location>
</feature>
<feature type="transmembrane region" description="Helical" evidence="6">
    <location>
        <begin position="94"/>
        <end position="119"/>
    </location>
</feature>
<keyword evidence="2 6" id="KW-0812">Transmembrane</keyword>
<name>A0A364LDK8_TALAM</name>
<feature type="transmembrane region" description="Helical" evidence="6">
    <location>
        <begin position="67"/>
        <end position="87"/>
    </location>
</feature>
<proteinExistence type="inferred from homology"/>
<dbReference type="GO" id="GO:0016020">
    <property type="term" value="C:membrane"/>
    <property type="evidence" value="ECO:0007669"/>
    <property type="project" value="UniProtKB-SubCell"/>
</dbReference>
<feature type="transmembrane region" description="Helical" evidence="6">
    <location>
        <begin position="178"/>
        <end position="197"/>
    </location>
</feature>
<keyword evidence="4 6" id="KW-0472">Membrane</keyword>
<organism evidence="8 9">
    <name type="scientific">Talaromyces amestolkiae</name>
    <dbReference type="NCBI Taxonomy" id="1196081"/>
    <lineage>
        <taxon>Eukaryota</taxon>
        <taxon>Fungi</taxon>
        <taxon>Dikarya</taxon>
        <taxon>Ascomycota</taxon>
        <taxon>Pezizomycotina</taxon>
        <taxon>Eurotiomycetes</taxon>
        <taxon>Eurotiomycetidae</taxon>
        <taxon>Eurotiales</taxon>
        <taxon>Trichocomaceae</taxon>
        <taxon>Talaromyces</taxon>
        <taxon>Talaromyces sect. Talaromyces</taxon>
    </lineage>
</organism>
<evidence type="ECO:0000256" key="4">
    <source>
        <dbReference type="ARBA" id="ARBA00023136"/>
    </source>
</evidence>
<keyword evidence="9" id="KW-1185">Reference proteome</keyword>
<comment type="subcellular location">
    <subcellularLocation>
        <location evidence="1">Membrane</location>
        <topology evidence="1">Multi-pass membrane protein</topology>
    </subcellularLocation>
</comment>
<dbReference type="PANTHER" id="PTHR33048:SF146">
    <property type="entry name" value="INTEGRAL MEMBRANE PROTEIN"/>
    <property type="match status" value="1"/>
</dbReference>
<evidence type="ECO:0000256" key="2">
    <source>
        <dbReference type="ARBA" id="ARBA00022692"/>
    </source>
</evidence>
<feature type="transmembrane region" description="Helical" evidence="6">
    <location>
        <begin position="212"/>
        <end position="236"/>
    </location>
</feature>
<dbReference type="GeneID" id="63799099"/>
<evidence type="ECO:0000313" key="8">
    <source>
        <dbReference type="EMBL" id="RAO73873.1"/>
    </source>
</evidence>
<dbReference type="InterPro" id="IPR052337">
    <property type="entry name" value="SAT4-like"/>
</dbReference>
<evidence type="ECO:0000256" key="1">
    <source>
        <dbReference type="ARBA" id="ARBA00004141"/>
    </source>
</evidence>
<accession>A0A364LDK8</accession>
<dbReference type="PANTHER" id="PTHR33048">
    <property type="entry name" value="PTH11-LIKE INTEGRAL MEMBRANE PROTEIN (AFU_ORTHOLOGUE AFUA_5G11245)"/>
    <property type="match status" value="1"/>
</dbReference>
<feature type="domain" description="Rhodopsin" evidence="7">
    <location>
        <begin position="23"/>
        <end position="238"/>
    </location>
</feature>
<dbReference type="EMBL" id="MIKG01000027">
    <property type="protein sequence ID" value="RAO73873.1"/>
    <property type="molecule type" value="Genomic_DNA"/>
</dbReference>
<evidence type="ECO:0000259" key="7">
    <source>
        <dbReference type="Pfam" id="PF20684"/>
    </source>
</evidence>
<comment type="caution">
    <text evidence="8">The sequence shown here is derived from an EMBL/GenBank/DDBJ whole genome shotgun (WGS) entry which is preliminary data.</text>
</comment>
<reference evidence="8 9" key="1">
    <citation type="journal article" date="2017" name="Biotechnol. Biofuels">
        <title>Differential beta-glucosidase expression as a function of carbon source availability in Talaromyces amestolkiae: a genomic and proteomic approach.</title>
        <authorList>
            <person name="de Eugenio L.I."/>
            <person name="Mendez-Liter J.A."/>
            <person name="Nieto-Dominguez M."/>
            <person name="Alonso L."/>
            <person name="Gil-Munoz J."/>
            <person name="Barriuso J."/>
            <person name="Prieto A."/>
            <person name="Martinez M.J."/>
        </authorList>
    </citation>
    <scope>NUCLEOTIDE SEQUENCE [LARGE SCALE GENOMIC DNA]</scope>
    <source>
        <strain evidence="8 9">CIB</strain>
    </source>
</reference>
<feature type="transmembrane region" description="Helical" evidence="6">
    <location>
        <begin position="144"/>
        <end position="166"/>
    </location>
</feature>
<dbReference type="Proteomes" id="UP000249363">
    <property type="component" value="Unassembled WGS sequence"/>
</dbReference>
<evidence type="ECO:0000313" key="9">
    <source>
        <dbReference type="Proteomes" id="UP000249363"/>
    </source>
</evidence>
<dbReference type="RefSeq" id="XP_040738387.1">
    <property type="nucleotide sequence ID" value="XM_040882848.1"/>
</dbReference>
<dbReference type="AlphaFoldDB" id="A0A364LDK8"/>
<evidence type="ECO:0000256" key="3">
    <source>
        <dbReference type="ARBA" id="ARBA00022989"/>
    </source>
</evidence>